<name>A0AAD9EID5_9PEZI</name>
<evidence type="ECO:0000313" key="2">
    <source>
        <dbReference type="EMBL" id="KAK1852734.1"/>
    </source>
</evidence>
<dbReference type="EMBL" id="JAQOWY010000068">
    <property type="protein sequence ID" value="KAK1852734.1"/>
    <property type="molecule type" value="Genomic_DNA"/>
</dbReference>
<dbReference type="AlphaFoldDB" id="A0AAD9EID5"/>
<sequence length="92" mass="10124">MCDSHEFTAATPHPSKCSSDCEAIVRVPNGQVRGGWESEHGVLNMFQKERSSRQPHPPPTGPHSFPRNCKETSEIYPMIFPPPGFLPAAASH</sequence>
<dbReference type="Proteomes" id="UP001243330">
    <property type="component" value="Unassembled WGS sequence"/>
</dbReference>
<organism evidence="2 3">
    <name type="scientific">Colletotrichum chrysophilum</name>
    <dbReference type="NCBI Taxonomy" id="1836956"/>
    <lineage>
        <taxon>Eukaryota</taxon>
        <taxon>Fungi</taxon>
        <taxon>Dikarya</taxon>
        <taxon>Ascomycota</taxon>
        <taxon>Pezizomycotina</taxon>
        <taxon>Sordariomycetes</taxon>
        <taxon>Hypocreomycetidae</taxon>
        <taxon>Glomerellales</taxon>
        <taxon>Glomerellaceae</taxon>
        <taxon>Colletotrichum</taxon>
        <taxon>Colletotrichum gloeosporioides species complex</taxon>
    </lineage>
</organism>
<reference evidence="2" key="1">
    <citation type="submission" date="2023-01" db="EMBL/GenBank/DDBJ databases">
        <title>Colletotrichum chrysophilum M932 genome sequence.</title>
        <authorList>
            <person name="Baroncelli R."/>
        </authorList>
    </citation>
    <scope>NUCLEOTIDE SEQUENCE</scope>
    <source>
        <strain evidence="2">M932</strain>
    </source>
</reference>
<feature type="region of interest" description="Disordered" evidence="1">
    <location>
        <begin position="48"/>
        <end position="68"/>
    </location>
</feature>
<keyword evidence="3" id="KW-1185">Reference proteome</keyword>
<comment type="caution">
    <text evidence="2">The sequence shown here is derived from an EMBL/GenBank/DDBJ whole genome shotgun (WGS) entry which is preliminary data.</text>
</comment>
<evidence type="ECO:0000313" key="3">
    <source>
        <dbReference type="Proteomes" id="UP001243330"/>
    </source>
</evidence>
<accession>A0AAD9EID5</accession>
<gene>
    <name evidence="2" type="ORF">CCHR01_04585</name>
</gene>
<proteinExistence type="predicted"/>
<evidence type="ECO:0000256" key="1">
    <source>
        <dbReference type="SAM" id="MobiDB-lite"/>
    </source>
</evidence>
<protein>
    <submittedName>
        <fullName evidence="2">Uncharacterized protein</fullName>
    </submittedName>
</protein>